<evidence type="ECO:0000313" key="6">
    <source>
        <dbReference type="Proteomes" id="UP000237144"/>
    </source>
</evidence>
<dbReference type="SUPFAM" id="SSF56300">
    <property type="entry name" value="Metallo-dependent phosphatases"/>
    <property type="match status" value="1"/>
</dbReference>
<dbReference type="Proteomes" id="UP000237144">
    <property type="component" value="Unassembled WGS sequence"/>
</dbReference>
<dbReference type="Gene3D" id="3.60.21.10">
    <property type="match status" value="1"/>
</dbReference>
<dbReference type="GO" id="GO:0016787">
    <property type="term" value="F:hydrolase activity"/>
    <property type="evidence" value="ECO:0007669"/>
    <property type="project" value="InterPro"/>
</dbReference>
<sequence length="679" mass="76643">MRQHRAATTLLSWTWLVSAARAALEVFPPTAQQQQLRFSTGHHPHKQEEQVTQQPDSSDPADWPYRDLPWGQVNFIATTDTHGWLLGHQRHEPSFSGDWGDFYSFTHRMKQEARRRGVDLLLVDSGDRVDGNGLVDADPHVKGSTALDLFSQIPYDVVTTGNHELYKYPVADYVGRVMHDKFRERWVVSNVNISEAGDDNDDDDALGKPFGNRFRAFKTEQGRRVTAFAHAQGTIVQPPSAMVREPWFQEAISTPPDFFLFVGHMSVDIEPDSEWRIVVEAIRQVHQRIPVVVFGGHHHVRQCARYDEYSIGLAAGRYMETIGFLSMSGLDETATKAPSFRRRYLDQNRNTYAYHAGKNFDTPRGRAITQRLSDTAAAFNLTDTFGHAPQDYFLYRYPHTSEHSVLNLMTREVLPKMVTRTDRPYEMLMLLNSGSIRFDIFKGPFTRNDQWIILPFTNAFLYVPAVPRHLAAKLLHYLNIVGEHGLTLSGIASSSSADAAYLEGDLALAADAAKLEHRYRRAALAASSEDVRPFPAAVRASRPRKDRRPSEGYVTLDPAGCASVGGAAERYGDDTLHRPFKSSWQPVFVATALPPSVRPNSDLDSGLGSEGEEDDDDRVDVVFFDFIKLDILSALNALDLASTSASTRQKRWSEEDVRVYLEGMTANTLMEQYARRYWQ</sequence>
<accession>A0A2S5BIC6</accession>
<evidence type="ECO:0000259" key="4">
    <source>
        <dbReference type="Pfam" id="PF21953"/>
    </source>
</evidence>
<proteinExistence type="predicted"/>
<dbReference type="Pfam" id="PF21953">
    <property type="entry name" value="NadN_nucleosid_C"/>
    <property type="match status" value="1"/>
</dbReference>
<feature type="chain" id="PRO_5015423183" evidence="2">
    <location>
        <begin position="20"/>
        <end position="679"/>
    </location>
</feature>
<dbReference type="InterPro" id="IPR029052">
    <property type="entry name" value="Metallo-depent_PP-like"/>
</dbReference>
<evidence type="ECO:0000256" key="2">
    <source>
        <dbReference type="SAM" id="SignalP"/>
    </source>
</evidence>
<dbReference type="AlphaFoldDB" id="A0A2S5BIC6"/>
<dbReference type="GO" id="GO:0005829">
    <property type="term" value="C:cytosol"/>
    <property type="evidence" value="ECO:0007669"/>
    <property type="project" value="TreeGrafter"/>
</dbReference>
<dbReference type="PANTHER" id="PTHR11575:SF22">
    <property type="entry name" value="ADL392WP"/>
    <property type="match status" value="1"/>
</dbReference>
<dbReference type="OrthoDB" id="7722975at2759"/>
<dbReference type="Pfam" id="PF00149">
    <property type="entry name" value="Metallophos"/>
    <property type="match status" value="1"/>
</dbReference>
<evidence type="ECO:0000259" key="3">
    <source>
        <dbReference type="Pfam" id="PF00149"/>
    </source>
</evidence>
<dbReference type="SUPFAM" id="SSF55816">
    <property type="entry name" value="5'-nucleotidase (syn. UDP-sugar hydrolase), C-terminal domain"/>
    <property type="match status" value="1"/>
</dbReference>
<keyword evidence="6" id="KW-1185">Reference proteome</keyword>
<evidence type="ECO:0000256" key="1">
    <source>
        <dbReference type="SAM" id="MobiDB-lite"/>
    </source>
</evidence>
<feature type="signal peptide" evidence="2">
    <location>
        <begin position="1"/>
        <end position="19"/>
    </location>
</feature>
<dbReference type="InterPro" id="IPR036907">
    <property type="entry name" value="5'-Nucleotdase_C_sf"/>
</dbReference>
<evidence type="ECO:0000313" key="5">
    <source>
        <dbReference type="EMBL" id="POY76504.1"/>
    </source>
</evidence>
<dbReference type="InterPro" id="IPR053828">
    <property type="entry name" value="Nucleosidase_C"/>
</dbReference>
<feature type="domain" description="Calcineurin-like phosphoesterase" evidence="3">
    <location>
        <begin position="75"/>
        <end position="300"/>
    </location>
</feature>
<dbReference type="GO" id="GO:0009166">
    <property type="term" value="P:nucleotide catabolic process"/>
    <property type="evidence" value="ECO:0007669"/>
    <property type="project" value="InterPro"/>
</dbReference>
<feature type="region of interest" description="Disordered" evidence="1">
    <location>
        <begin position="34"/>
        <end position="63"/>
    </location>
</feature>
<dbReference type="PANTHER" id="PTHR11575">
    <property type="entry name" value="5'-NUCLEOTIDASE-RELATED"/>
    <property type="match status" value="1"/>
</dbReference>
<name>A0A2S5BIC6_9BASI</name>
<organism evidence="5 6">
    <name type="scientific">Rhodotorula taiwanensis</name>
    <dbReference type="NCBI Taxonomy" id="741276"/>
    <lineage>
        <taxon>Eukaryota</taxon>
        <taxon>Fungi</taxon>
        <taxon>Dikarya</taxon>
        <taxon>Basidiomycota</taxon>
        <taxon>Pucciniomycotina</taxon>
        <taxon>Microbotryomycetes</taxon>
        <taxon>Sporidiobolales</taxon>
        <taxon>Sporidiobolaceae</taxon>
        <taxon>Rhodotorula</taxon>
    </lineage>
</organism>
<dbReference type="InterPro" id="IPR004843">
    <property type="entry name" value="Calcineurin-like_PHP"/>
</dbReference>
<feature type="domain" description="Putative 5'-nucleotidase C-terminal" evidence="4">
    <location>
        <begin position="391"/>
        <end position="632"/>
    </location>
</feature>
<dbReference type="EMBL" id="PJQD01000005">
    <property type="protein sequence ID" value="POY76504.1"/>
    <property type="molecule type" value="Genomic_DNA"/>
</dbReference>
<dbReference type="STRING" id="741276.A0A2S5BIC6"/>
<dbReference type="InterPro" id="IPR014485">
    <property type="entry name" value="Pesterase_C1039"/>
</dbReference>
<keyword evidence="2" id="KW-0732">Signal</keyword>
<dbReference type="Gene3D" id="3.90.780.10">
    <property type="entry name" value="5'-Nucleotidase, C-terminal domain"/>
    <property type="match status" value="2"/>
</dbReference>
<gene>
    <name evidence="5" type="ORF">BMF94_0706</name>
</gene>
<protein>
    <submittedName>
        <fullName evidence="5">Calcineurin family phosphoesterase</fullName>
    </submittedName>
</protein>
<reference evidence="5 6" key="1">
    <citation type="journal article" date="2018" name="Front. Microbiol.">
        <title>Prospects for Fungal Bioremediation of Acidic Radioactive Waste Sites: Characterization and Genome Sequence of Rhodotorula taiwanensis MD1149.</title>
        <authorList>
            <person name="Tkavc R."/>
            <person name="Matrosova V.Y."/>
            <person name="Grichenko O.E."/>
            <person name="Gostincar C."/>
            <person name="Volpe R.P."/>
            <person name="Klimenkova P."/>
            <person name="Gaidamakova E.K."/>
            <person name="Zhou C.E."/>
            <person name="Stewart B.J."/>
            <person name="Lyman M.G."/>
            <person name="Malfatti S.A."/>
            <person name="Rubinfeld B."/>
            <person name="Courtot M."/>
            <person name="Singh J."/>
            <person name="Dalgard C.L."/>
            <person name="Hamilton T."/>
            <person name="Frey K.G."/>
            <person name="Gunde-Cimerman N."/>
            <person name="Dugan L."/>
            <person name="Daly M.J."/>
        </authorList>
    </citation>
    <scope>NUCLEOTIDE SEQUENCE [LARGE SCALE GENOMIC DNA]</scope>
    <source>
        <strain evidence="5 6">MD1149</strain>
    </source>
</reference>
<dbReference type="InterPro" id="IPR006179">
    <property type="entry name" value="5_nucleotidase/apyrase"/>
</dbReference>
<comment type="caution">
    <text evidence="5">The sequence shown here is derived from an EMBL/GenBank/DDBJ whole genome shotgun (WGS) entry which is preliminary data.</text>
</comment>
<dbReference type="PIRSF" id="PIRSF017316">
    <property type="entry name" value="Pesterase_C1039"/>
    <property type="match status" value="1"/>
</dbReference>
<feature type="region of interest" description="Disordered" evidence="1">
    <location>
        <begin position="595"/>
        <end position="614"/>
    </location>
</feature>